<protein>
    <recommendedName>
        <fullName evidence="3">Protein ENHANCED DISEASE RESISTANCE 2 C-terminal domain-containing protein</fullName>
    </recommendedName>
</protein>
<feature type="transmembrane region" description="Helical" evidence="2">
    <location>
        <begin position="76"/>
        <end position="97"/>
    </location>
</feature>
<feature type="transmembrane region" description="Helical" evidence="2">
    <location>
        <begin position="51"/>
        <end position="70"/>
    </location>
</feature>
<keyword evidence="5" id="KW-1185">Reference proteome</keyword>
<organism evidence="4 5">
    <name type="scientific">Fragilariopsis cylindrus CCMP1102</name>
    <dbReference type="NCBI Taxonomy" id="635003"/>
    <lineage>
        <taxon>Eukaryota</taxon>
        <taxon>Sar</taxon>
        <taxon>Stramenopiles</taxon>
        <taxon>Ochrophyta</taxon>
        <taxon>Bacillariophyta</taxon>
        <taxon>Bacillariophyceae</taxon>
        <taxon>Bacillariophycidae</taxon>
        <taxon>Bacillariales</taxon>
        <taxon>Bacillariaceae</taxon>
        <taxon>Fragilariopsis</taxon>
    </lineage>
</organism>
<dbReference type="OrthoDB" id="43873at2759"/>
<evidence type="ECO:0000256" key="2">
    <source>
        <dbReference type="SAM" id="Phobius"/>
    </source>
</evidence>
<dbReference type="Proteomes" id="UP000095751">
    <property type="component" value="Unassembled WGS sequence"/>
</dbReference>
<gene>
    <name evidence="4" type="ORF">FRACYDRAFT_206765</name>
</gene>
<feature type="non-terminal residue" evidence="4">
    <location>
        <position position="256"/>
    </location>
</feature>
<evidence type="ECO:0000313" key="5">
    <source>
        <dbReference type="Proteomes" id="UP000095751"/>
    </source>
</evidence>
<keyword evidence="2" id="KW-0472">Membrane</keyword>
<dbReference type="Pfam" id="PF07059">
    <property type="entry name" value="EDR2_C"/>
    <property type="match status" value="1"/>
</dbReference>
<evidence type="ECO:0000259" key="3">
    <source>
        <dbReference type="Pfam" id="PF07059"/>
    </source>
</evidence>
<dbReference type="InParanoid" id="A0A1E7FPF6"/>
<dbReference type="KEGG" id="fcy:FRACYDRAFT_206765"/>
<reference evidence="4 5" key="1">
    <citation type="submission" date="2016-09" db="EMBL/GenBank/DDBJ databases">
        <title>Extensive genetic diversity and differential bi-allelic expression allows diatom success in the polar Southern Ocean.</title>
        <authorList>
            <consortium name="DOE Joint Genome Institute"/>
            <person name="Mock T."/>
            <person name="Otillar R.P."/>
            <person name="Strauss J."/>
            <person name="Dupont C."/>
            <person name="Frickenhaus S."/>
            <person name="Maumus F."/>
            <person name="Mcmullan M."/>
            <person name="Sanges R."/>
            <person name="Schmutz J."/>
            <person name="Toseland A."/>
            <person name="Valas R."/>
            <person name="Veluchamy A."/>
            <person name="Ward B.J."/>
            <person name="Allen A."/>
            <person name="Barry K."/>
            <person name="Falciatore A."/>
            <person name="Ferrante M."/>
            <person name="Fortunato A.E."/>
            <person name="Gloeckner G."/>
            <person name="Gruber A."/>
            <person name="Hipkin R."/>
            <person name="Janech M."/>
            <person name="Kroth P."/>
            <person name="Leese F."/>
            <person name="Lindquist E."/>
            <person name="Lyon B.R."/>
            <person name="Martin J."/>
            <person name="Mayer C."/>
            <person name="Parker M."/>
            <person name="Quesneville H."/>
            <person name="Raymond J."/>
            <person name="Uhlig C."/>
            <person name="Valentin K.U."/>
            <person name="Worden A.Z."/>
            <person name="Armbrust E.V."/>
            <person name="Bowler C."/>
            <person name="Green B."/>
            <person name="Moulton V."/>
            <person name="Van Oosterhout C."/>
            <person name="Grigoriev I."/>
        </authorList>
    </citation>
    <scope>NUCLEOTIDE SEQUENCE [LARGE SCALE GENOMIC DNA]</scope>
    <source>
        <strain evidence="4 5">CCMP1102</strain>
    </source>
</reference>
<dbReference type="AlphaFoldDB" id="A0A1E7FPF6"/>
<dbReference type="InterPro" id="IPR009769">
    <property type="entry name" value="EDR2_C"/>
</dbReference>
<evidence type="ECO:0000313" key="4">
    <source>
        <dbReference type="EMBL" id="OEU20050.1"/>
    </source>
</evidence>
<feature type="domain" description="Protein ENHANCED DISEASE RESISTANCE 2 C-terminal" evidence="3">
    <location>
        <begin position="199"/>
        <end position="246"/>
    </location>
</feature>
<dbReference type="EMBL" id="KV784355">
    <property type="protein sequence ID" value="OEU20050.1"/>
    <property type="molecule type" value="Genomic_DNA"/>
</dbReference>
<keyword evidence="2" id="KW-0812">Transmembrane</keyword>
<accession>A0A1E7FPF6</accession>
<feature type="region of interest" description="Disordered" evidence="1">
    <location>
        <begin position="106"/>
        <end position="128"/>
    </location>
</feature>
<proteinExistence type="predicted"/>
<evidence type="ECO:0000256" key="1">
    <source>
        <dbReference type="SAM" id="MobiDB-lite"/>
    </source>
</evidence>
<name>A0A1E7FPF6_9STRA</name>
<sequence length="256" mass="28341">MRKIDTDELEKVGEGANLLLDDERPQQNEFVPSYSHPVPTFNSSGSKLGNLLDNNPIVFILITVASIFFLKRVSGFAVTVDLDVLLLFLWAAFCIGLHTPRPALSGIDKNYGPPSSPRKGKGSTNDVHGRRLLKRMSKRMSLAAGSPSTPDYLSSHSGLESIVDTNDEDDDEESMIDELQSPLPIFPAGAAFGSHLNCWSQPDCNNFYVRGSNYLKDRVKIESADFLWPVRGVDLFLTDTCPENVGRCVYLPDYIL</sequence>
<keyword evidence="2" id="KW-1133">Transmembrane helix</keyword>